<evidence type="ECO:0000313" key="2">
    <source>
        <dbReference type="EMBL" id="KAL1840126.1"/>
    </source>
</evidence>
<proteinExistence type="predicted"/>
<gene>
    <name evidence="2" type="ORF">VTJ49DRAFT_782</name>
</gene>
<organism evidence="2 3">
    <name type="scientific">Humicola insolens</name>
    <name type="common">Soft-rot fungus</name>
    <dbReference type="NCBI Taxonomy" id="85995"/>
    <lineage>
        <taxon>Eukaryota</taxon>
        <taxon>Fungi</taxon>
        <taxon>Dikarya</taxon>
        <taxon>Ascomycota</taxon>
        <taxon>Pezizomycotina</taxon>
        <taxon>Sordariomycetes</taxon>
        <taxon>Sordariomycetidae</taxon>
        <taxon>Sordariales</taxon>
        <taxon>Chaetomiaceae</taxon>
        <taxon>Mycothermus</taxon>
    </lineage>
</organism>
<comment type="caution">
    <text evidence="2">The sequence shown here is derived from an EMBL/GenBank/DDBJ whole genome shotgun (WGS) entry which is preliminary data.</text>
</comment>
<evidence type="ECO:0000313" key="3">
    <source>
        <dbReference type="Proteomes" id="UP001583172"/>
    </source>
</evidence>
<feature type="compositionally biased region" description="Polar residues" evidence="1">
    <location>
        <begin position="1"/>
        <end position="11"/>
    </location>
</feature>
<feature type="region of interest" description="Disordered" evidence="1">
    <location>
        <begin position="138"/>
        <end position="177"/>
    </location>
</feature>
<feature type="region of interest" description="Disordered" evidence="1">
    <location>
        <begin position="1"/>
        <end position="112"/>
    </location>
</feature>
<dbReference type="EMBL" id="JAZGSY010000126">
    <property type="protein sequence ID" value="KAL1840126.1"/>
    <property type="molecule type" value="Genomic_DNA"/>
</dbReference>
<accession>A0ABR3VEE0</accession>
<evidence type="ECO:0000256" key="1">
    <source>
        <dbReference type="SAM" id="MobiDB-lite"/>
    </source>
</evidence>
<keyword evidence="3" id="KW-1185">Reference proteome</keyword>
<feature type="compositionally biased region" description="Low complexity" evidence="1">
    <location>
        <begin position="37"/>
        <end position="82"/>
    </location>
</feature>
<sequence length="177" mass="18184">MPADRQSQTSPLPAGNQSGQAKGKGKKRQAKAPSPPTQSVSQPQSTQAQQPPRGAAPQQTPHLLMPGQSSGPSRPSQPGMQQHPIAEEDDLLLLDESSLAASSQSLSQASPQGHLNSIELLLLDELDPETPQVASIPVLVPSSAGGGGSAGAPQLDASGTGQDQQGGRDEGEWLIQL</sequence>
<feature type="compositionally biased region" description="Low complexity" evidence="1">
    <location>
        <begin position="94"/>
        <end position="110"/>
    </location>
</feature>
<reference evidence="2 3" key="1">
    <citation type="journal article" date="2024" name="Commun. Biol.">
        <title>Comparative genomic analysis of thermophilic fungi reveals convergent evolutionary adaptations and gene losses.</title>
        <authorList>
            <person name="Steindorff A.S."/>
            <person name="Aguilar-Pontes M.V."/>
            <person name="Robinson A.J."/>
            <person name="Andreopoulos B."/>
            <person name="LaButti K."/>
            <person name="Kuo A."/>
            <person name="Mondo S."/>
            <person name="Riley R."/>
            <person name="Otillar R."/>
            <person name="Haridas S."/>
            <person name="Lipzen A."/>
            <person name="Grimwood J."/>
            <person name="Schmutz J."/>
            <person name="Clum A."/>
            <person name="Reid I.D."/>
            <person name="Moisan M.C."/>
            <person name="Butler G."/>
            <person name="Nguyen T.T.M."/>
            <person name="Dewar K."/>
            <person name="Conant G."/>
            <person name="Drula E."/>
            <person name="Henrissat B."/>
            <person name="Hansel C."/>
            <person name="Singer S."/>
            <person name="Hutchinson M.I."/>
            <person name="de Vries R.P."/>
            <person name="Natvig D.O."/>
            <person name="Powell A.J."/>
            <person name="Tsang A."/>
            <person name="Grigoriev I.V."/>
        </authorList>
    </citation>
    <scope>NUCLEOTIDE SEQUENCE [LARGE SCALE GENOMIC DNA]</scope>
    <source>
        <strain evidence="2 3">CBS 620.91</strain>
    </source>
</reference>
<name>A0ABR3VEE0_HUMIN</name>
<dbReference type="Proteomes" id="UP001583172">
    <property type="component" value="Unassembled WGS sequence"/>
</dbReference>
<protein>
    <submittedName>
        <fullName evidence="2">Uncharacterized protein</fullName>
    </submittedName>
</protein>